<feature type="transmembrane region" description="Helical" evidence="7">
    <location>
        <begin position="12"/>
        <end position="29"/>
    </location>
</feature>
<evidence type="ECO:0000256" key="2">
    <source>
        <dbReference type="ARBA" id="ARBA00022448"/>
    </source>
</evidence>
<evidence type="ECO:0000313" key="8">
    <source>
        <dbReference type="EMBL" id="PXA69487.1"/>
    </source>
</evidence>
<protein>
    <submittedName>
        <fullName evidence="8">ABC transporter permease</fullName>
    </submittedName>
</protein>
<comment type="subcellular location">
    <subcellularLocation>
        <location evidence="1 7">Cell membrane</location>
        <topology evidence="1 7">Multi-pass membrane protein</topology>
    </subcellularLocation>
</comment>
<comment type="similarity">
    <text evidence="7">Belongs to the binding-protein-dependent transport system permease family.</text>
</comment>
<evidence type="ECO:0000313" key="9">
    <source>
        <dbReference type="Proteomes" id="UP000246303"/>
    </source>
</evidence>
<dbReference type="RefSeq" id="WP_110104772.1">
    <property type="nucleotide sequence ID" value="NZ_JACBZZ010000001.1"/>
</dbReference>
<dbReference type="PANTHER" id="PTHR43163:SF6">
    <property type="entry name" value="DIPEPTIDE TRANSPORT SYSTEM PERMEASE PROTEIN DPPB-RELATED"/>
    <property type="match status" value="1"/>
</dbReference>
<feature type="transmembrane region" description="Helical" evidence="7">
    <location>
        <begin position="238"/>
        <end position="260"/>
    </location>
</feature>
<dbReference type="SUPFAM" id="SSF161098">
    <property type="entry name" value="MetI-like"/>
    <property type="match status" value="1"/>
</dbReference>
<keyword evidence="6 7" id="KW-0472">Membrane</keyword>
<feature type="transmembrane region" description="Helical" evidence="7">
    <location>
        <begin position="280"/>
        <end position="302"/>
    </location>
</feature>
<evidence type="ECO:0000256" key="5">
    <source>
        <dbReference type="ARBA" id="ARBA00022989"/>
    </source>
</evidence>
<dbReference type="InterPro" id="IPR000515">
    <property type="entry name" value="MetI-like"/>
</dbReference>
<gene>
    <name evidence="8" type="ORF">CVS29_02785</name>
</gene>
<dbReference type="GO" id="GO:0055085">
    <property type="term" value="P:transmembrane transport"/>
    <property type="evidence" value="ECO:0007669"/>
    <property type="project" value="InterPro"/>
</dbReference>
<keyword evidence="5 7" id="KW-1133">Transmembrane helix</keyword>
<keyword evidence="3" id="KW-1003">Cell membrane</keyword>
<dbReference type="GO" id="GO:0005886">
    <property type="term" value="C:plasma membrane"/>
    <property type="evidence" value="ECO:0007669"/>
    <property type="project" value="UniProtKB-SubCell"/>
</dbReference>
<dbReference type="InterPro" id="IPR035906">
    <property type="entry name" value="MetI-like_sf"/>
</dbReference>
<dbReference type="CDD" id="cd06261">
    <property type="entry name" value="TM_PBP2"/>
    <property type="match status" value="1"/>
</dbReference>
<dbReference type="Pfam" id="PF19300">
    <property type="entry name" value="BPD_transp_1_N"/>
    <property type="match status" value="1"/>
</dbReference>
<evidence type="ECO:0000256" key="1">
    <source>
        <dbReference type="ARBA" id="ARBA00004651"/>
    </source>
</evidence>
<keyword evidence="4 7" id="KW-0812">Transmembrane</keyword>
<feature type="transmembrane region" description="Helical" evidence="7">
    <location>
        <begin position="99"/>
        <end position="123"/>
    </location>
</feature>
<evidence type="ECO:0000256" key="7">
    <source>
        <dbReference type="RuleBase" id="RU363032"/>
    </source>
</evidence>
<dbReference type="Gene3D" id="1.10.3720.10">
    <property type="entry name" value="MetI-like"/>
    <property type="match status" value="1"/>
</dbReference>
<evidence type="ECO:0000256" key="3">
    <source>
        <dbReference type="ARBA" id="ARBA00022475"/>
    </source>
</evidence>
<evidence type="ECO:0000256" key="6">
    <source>
        <dbReference type="ARBA" id="ARBA00023136"/>
    </source>
</evidence>
<dbReference type="EMBL" id="QHLZ01000001">
    <property type="protein sequence ID" value="PXA69487.1"/>
    <property type="molecule type" value="Genomic_DNA"/>
</dbReference>
<dbReference type="AlphaFoldDB" id="A0A2V3DWS4"/>
<accession>A0A2V3DWS4</accession>
<dbReference type="OrthoDB" id="9778910at2"/>
<dbReference type="PROSITE" id="PS50928">
    <property type="entry name" value="ABC_TM1"/>
    <property type="match status" value="1"/>
</dbReference>
<organism evidence="8 9">
    <name type="scientific">Arthrobacter psychrochitiniphilus</name>
    <dbReference type="NCBI Taxonomy" id="291045"/>
    <lineage>
        <taxon>Bacteria</taxon>
        <taxon>Bacillati</taxon>
        <taxon>Actinomycetota</taxon>
        <taxon>Actinomycetes</taxon>
        <taxon>Micrococcales</taxon>
        <taxon>Micrococcaceae</taxon>
        <taxon>Arthrobacter</taxon>
    </lineage>
</organism>
<name>A0A2V3DWS4_9MICC</name>
<evidence type="ECO:0000256" key="4">
    <source>
        <dbReference type="ARBA" id="ARBA00022692"/>
    </source>
</evidence>
<dbReference type="Pfam" id="PF00528">
    <property type="entry name" value="BPD_transp_1"/>
    <property type="match status" value="1"/>
</dbReference>
<comment type="caution">
    <text evidence="8">The sequence shown here is derived from an EMBL/GenBank/DDBJ whole genome shotgun (WGS) entry which is preliminary data.</text>
</comment>
<dbReference type="PANTHER" id="PTHR43163">
    <property type="entry name" value="DIPEPTIDE TRANSPORT SYSTEM PERMEASE PROTEIN DPPB-RELATED"/>
    <property type="match status" value="1"/>
</dbReference>
<feature type="transmembrane region" description="Helical" evidence="7">
    <location>
        <begin position="130"/>
        <end position="156"/>
    </location>
</feature>
<sequence length="313" mass="33168">MISYIFRRIGSGIALVAAASFIVFALMLANSEHVARNILGDQASVEQLAAKQAELGLNDPMILQYLHWLLGAVQGDLGQSWFNAESVSYLLATRVPVTLSIAVGTVIISTVISVVVGIVAALYRGWLDKLLQVVSVAGLVFPGFWLALVLVVKVSIDWGLVPATGYTPFGESLSGWLLSLTLPVFSLAIGAVAGLSQQVRSATIAVLEMDYVRTLRSRGLSEASVLFRHVLRNAAPPTLTVMSLNFIALMSGAVMIERVFALPGLGSIAVDATGVGDIPIVVGAVVISVVIVVIVNLLIDLINGWLNPKVRLS</sequence>
<proteinExistence type="inferred from homology"/>
<dbReference type="Proteomes" id="UP000246303">
    <property type="component" value="Unassembled WGS sequence"/>
</dbReference>
<keyword evidence="9" id="KW-1185">Reference proteome</keyword>
<keyword evidence="2 7" id="KW-0813">Transport</keyword>
<reference evidence="8 9" key="1">
    <citation type="submission" date="2018-05" db="EMBL/GenBank/DDBJ databases">
        <title>Genetic diversity of glacier-inhabiting Cryobacterium bacteria in China and description of Cryobacterium mengkeensis sp. nov. and Arthrobacter glacialis sp. nov.</title>
        <authorList>
            <person name="Liu Q."/>
            <person name="Xin Y.-H."/>
        </authorList>
    </citation>
    <scope>NUCLEOTIDE SEQUENCE [LARGE SCALE GENOMIC DNA]</scope>
    <source>
        <strain evidence="8 9">GP3</strain>
    </source>
</reference>
<dbReference type="InterPro" id="IPR045621">
    <property type="entry name" value="BPD_transp_1_N"/>
</dbReference>
<feature type="transmembrane region" description="Helical" evidence="7">
    <location>
        <begin position="176"/>
        <end position="195"/>
    </location>
</feature>